<proteinExistence type="predicted"/>
<accession>A0ACC2PGR8</accession>
<reference evidence="1" key="1">
    <citation type="submission" date="2023-04" db="EMBL/GenBank/DDBJ databases">
        <title>A chromosome-level genome assembly of the parasitoid wasp Eretmocerus hayati.</title>
        <authorList>
            <person name="Zhong Y."/>
            <person name="Liu S."/>
            <person name="Liu Y."/>
        </authorList>
    </citation>
    <scope>NUCLEOTIDE SEQUENCE</scope>
    <source>
        <strain evidence="1">ZJU_SS_LIU_2023</strain>
    </source>
</reference>
<comment type="caution">
    <text evidence="1">The sequence shown here is derived from an EMBL/GenBank/DDBJ whole genome shotgun (WGS) entry which is preliminary data.</text>
</comment>
<keyword evidence="2" id="KW-1185">Reference proteome</keyword>
<name>A0ACC2PGR8_9HYME</name>
<evidence type="ECO:0000313" key="2">
    <source>
        <dbReference type="Proteomes" id="UP001239111"/>
    </source>
</evidence>
<protein>
    <submittedName>
        <fullName evidence="1">Uncharacterized protein</fullName>
    </submittedName>
</protein>
<dbReference type="Proteomes" id="UP001239111">
    <property type="component" value="Chromosome 1"/>
</dbReference>
<dbReference type="EMBL" id="CM056741">
    <property type="protein sequence ID" value="KAJ8682779.1"/>
    <property type="molecule type" value="Genomic_DNA"/>
</dbReference>
<sequence>MWQEAGTDNSNRGILLLVSTLSLCFLLYQAWGPLLFISCALVIVIHFCYSLVVNDSFFDPRTLHLLRYAGLLGIEILRTVRFLTVLGIRSLSQLAGYLWNHYYKKKFSFDEMSNRRSNVYRLSTPDLGENPTPGGTNPYHFLAMNGACNVARTSTPIPRSSNLRKEVHQNGGFGLSGPIASTPLRKPLLHNENKHPSSPQMRNDPTVYVHRTQSWSGGMSPKMREGHVSNRAVQNIAGPLLASTRYNIDPKIYSDINSPGLASRITKYASETNTRLTHQPQYAPGQFPKVNLNAGSAPVLSPRVARARMPVTVRVAPPEMMNYTPPDSQCIPERPNVLVHTSDLKETKSCPSVAQVLKEISLKRHASREDLMTEMVKKQRTDDQFFLQYSRSEDQLENLEEMMQKRARDDSGTSDEDLSPQSRTQRPSKRSKASSCHDVLSSLSSSIHVLSGVKRKAVDTSRCNTPEADKHFKSSSSQSSSSLFEDSKDTNKSKEQLNVIVPVVNKEPKQAVVENQTPDTVKVASSEEKPVSPKVLDQPTPKVHKEISNLPKLPMKPEKLTDKLFMKAEPETNEKLKNMLQEQESADTVFTSEGKDEIKKEDIMNMRQNSMRLRLQNMFDAISGKSASKIDPDVVIQAEEVNTPKTSGFATLNSLTTTTTVNASPITTTIVPILKNQDAGKSPVKKHVTFDLPSGTSSFSSTTSSSSITSVSVPDGSLKQLTSASSSSTVPSLSASSTASIPTFNISSSVSAPNTTSTSGLKLSTSAIASTWSASRTTEPAATASVNFLAPKSTAGNAGMPSVMSTPSFSFGNTNTSVSPTLTSTSSTPATPLVSSNSQASTSSLSTAPAFSINFGNASSKSPVTTSVTAVSNAPTTQNREKSPGFHFGSSVPSTTSTTNNLQPSTAFNAPSPRPTLSTGTPIPTGKESLGPASFSFGAPNKTAPSPSNTFSFGNTNTATSSTATSTPTFGQTTAANSSNSGSNAFALPTSASSNSSFAAKASSPLFGATTNSPNLFNNSSASPMFKGITTAAATATPPVFGSQTNSSSFGTPSTSTPSLFGNNNPVTTTSSNSSSLFGNSASSPSSTTQSIFGNTSANTSVSGGSGLPNVFGNTAGPSTASSVPIAFGASSSQQQQTSQGNIFSGLSSPSSAASPIFGSASNAPVGFPTGNTAQSSMGSAANTTQSPNIFGQTNSPTLAFGASNSPFGSSSNLNSSFSTPASSSGTSAFQMGGASAPAASTSGGLPSFGTIKPSTQFGAATTQQSTTSSGSIFGASTSNTAFGSSGGSAFGSFGGSTAPPAFGSGTSSSTFGGSATTATTGFGGSAFGTPASGSSPFGSTQTTTSTPTLFGNSAPATSTVGSSSFSFGGASNQQPQQLQQPAASFSFGGAAPASSAAPSGVFQFGASSAAPKQTGFNFNAPTGAPSINFTGSAQTPFNAPPPGNLFSMGSGSSGSRSRTSRSRRPR</sequence>
<organism evidence="1 2">
    <name type="scientific">Eretmocerus hayati</name>
    <dbReference type="NCBI Taxonomy" id="131215"/>
    <lineage>
        <taxon>Eukaryota</taxon>
        <taxon>Metazoa</taxon>
        <taxon>Ecdysozoa</taxon>
        <taxon>Arthropoda</taxon>
        <taxon>Hexapoda</taxon>
        <taxon>Insecta</taxon>
        <taxon>Pterygota</taxon>
        <taxon>Neoptera</taxon>
        <taxon>Endopterygota</taxon>
        <taxon>Hymenoptera</taxon>
        <taxon>Apocrita</taxon>
        <taxon>Proctotrupomorpha</taxon>
        <taxon>Chalcidoidea</taxon>
        <taxon>Aphelinidae</taxon>
        <taxon>Aphelininae</taxon>
        <taxon>Eretmocerus</taxon>
    </lineage>
</organism>
<evidence type="ECO:0000313" key="1">
    <source>
        <dbReference type="EMBL" id="KAJ8682779.1"/>
    </source>
</evidence>
<gene>
    <name evidence="1" type="ORF">QAD02_018571</name>
</gene>